<comment type="caution">
    <text evidence="1">The sequence shown here is derived from an EMBL/GenBank/DDBJ whole genome shotgun (WGS) entry which is preliminary data.</text>
</comment>
<protein>
    <submittedName>
        <fullName evidence="1">Uncharacterized protein</fullName>
    </submittedName>
</protein>
<gene>
    <name evidence="1" type="ORF">C0029_15460</name>
</gene>
<dbReference type="EMBL" id="PKUR01000004">
    <property type="protein sequence ID" value="PLW84939.1"/>
    <property type="molecule type" value="Genomic_DNA"/>
</dbReference>
<dbReference type="Proteomes" id="UP000235162">
    <property type="component" value="Unassembled WGS sequence"/>
</dbReference>
<dbReference type="AlphaFoldDB" id="A0AAP8MC73"/>
<evidence type="ECO:0000313" key="1">
    <source>
        <dbReference type="EMBL" id="PLW84939.1"/>
    </source>
</evidence>
<accession>A0AAP8MC73</accession>
<proteinExistence type="predicted"/>
<dbReference type="KEGG" id="hja:BST95_01195"/>
<reference evidence="1 2" key="1">
    <citation type="submission" date="2018-01" db="EMBL/GenBank/DDBJ databases">
        <title>The draft genome sequence of Halioglobus japonicus S1-36.</title>
        <authorList>
            <person name="Du Z.-J."/>
            <person name="Shi M.-J."/>
        </authorList>
    </citation>
    <scope>NUCLEOTIDE SEQUENCE [LARGE SCALE GENOMIC DNA]</scope>
    <source>
        <strain evidence="1 2">S1-36</strain>
    </source>
</reference>
<organism evidence="1 2">
    <name type="scientific">Halioglobus japonicus</name>
    <dbReference type="NCBI Taxonomy" id="930805"/>
    <lineage>
        <taxon>Bacteria</taxon>
        <taxon>Pseudomonadati</taxon>
        <taxon>Pseudomonadota</taxon>
        <taxon>Gammaproteobacteria</taxon>
        <taxon>Cellvibrionales</taxon>
        <taxon>Halieaceae</taxon>
        <taxon>Halioglobus</taxon>
    </lineage>
</organism>
<sequence>MKEIPDSELELIGLAAAALFESDPALSQELANLSEKYQSRDPQLHAEDSLRATLKCTIRKKFRFFGRKP</sequence>
<evidence type="ECO:0000313" key="2">
    <source>
        <dbReference type="Proteomes" id="UP000235162"/>
    </source>
</evidence>
<name>A0AAP8MC73_9GAMM</name>
<keyword evidence="2" id="KW-1185">Reference proteome</keyword>